<organism evidence="1 2">
    <name type="scientific">Eretmocerus hayati</name>
    <dbReference type="NCBI Taxonomy" id="131215"/>
    <lineage>
        <taxon>Eukaryota</taxon>
        <taxon>Metazoa</taxon>
        <taxon>Ecdysozoa</taxon>
        <taxon>Arthropoda</taxon>
        <taxon>Hexapoda</taxon>
        <taxon>Insecta</taxon>
        <taxon>Pterygota</taxon>
        <taxon>Neoptera</taxon>
        <taxon>Endopterygota</taxon>
        <taxon>Hymenoptera</taxon>
        <taxon>Apocrita</taxon>
        <taxon>Proctotrupomorpha</taxon>
        <taxon>Chalcidoidea</taxon>
        <taxon>Aphelinidae</taxon>
        <taxon>Aphelininae</taxon>
        <taxon>Eretmocerus</taxon>
    </lineage>
</organism>
<sequence>MEKFSKIAESGIPTPVAVDSAPIEKKDLSVEIKVYKKRWFMLFLFILHSICVSCQLTQYTIIANIIMRYYNVTSFEVHATALISMLYYIILIFPVTYLLKKISLKKSLVLGSLLCCVGSWIKILSCSPDRFLITLLGHSVMALSVVMMLPIPGQLAAHWFSSDEVSKATSIGLLGQLLGMALSFLLPPLLVKNHENIDDIGKDLNLMFWSIAVASTLSLLLIVPFFQSDPKLPPSKARAFQQDHSVKEQQSFGKSIKNILTNRNFMILCHSYGLILGVQASAGTIFNQLFMVHFKDGERDAGIIGSIMTFIGMPGSILFGIILDRTHKFKELAVISYAATIAFQVLNATSIVNASLPMVHVTTILLGLAMSGFVTIGYETAAEFTYPESQTLSSGILNITNNFYGIVLVLLQEQIFERFGDIYVHATFSVILVIGLILTLMMKNDHRRQAAQKNDELHVQDPSSDKVQTKHNGLNV</sequence>
<evidence type="ECO:0000313" key="1">
    <source>
        <dbReference type="EMBL" id="KAJ8668361.1"/>
    </source>
</evidence>
<keyword evidence="2" id="KW-1185">Reference proteome</keyword>
<gene>
    <name evidence="1" type="ORF">QAD02_010024</name>
</gene>
<dbReference type="Proteomes" id="UP001239111">
    <property type="component" value="Chromosome 4"/>
</dbReference>
<dbReference type="EMBL" id="CM056744">
    <property type="protein sequence ID" value="KAJ8668361.1"/>
    <property type="molecule type" value="Genomic_DNA"/>
</dbReference>
<proteinExistence type="predicted"/>
<evidence type="ECO:0000313" key="2">
    <source>
        <dbReference type="Proteomes" id="UP001239111"/>
    </source>
</evidence>
<comment type="caution">
    <text evidence="1">The sequence shown here is derived from an EMBL/GenBank/DDBJ whole genome shotgun (WGS) entry which is preliminary data.</text>
</comment>
<reference evidence="1" key="1">
    <citation type="submission" date="2023-04" db="EMBL/GenBank/DDBJ databases">
        <title>A chromosome-level genome assembly of the parasitoid wasp Eretmocerus hayati.</title>
        <authorList>
            <person name="Zhong Y."/>
            <person name="Liu S."/>
            <person name="Liu Y."/>
        </authorList>
    </citation>
    <scope>NUCLEOTIDE SEQUENCE</scope>
    <source>
        <strain evidence="1">ZJU_SS_LIU_2023</strain>
    </source>
</reference>
<protein>
    <submittedName>
        <fullName evidence="1">Uncharacterized protein</fullName>
    </submittedName>
</protein>
<name>A0ACC2NBB7_9HYME</name>
<accession>A0ACC2NBB7</accession>